<keyword evidence="2" id="KW-1185">Reference proteome</keyword>
<gene>
    <name evidence="1" type="ORF">D0817_07235</name>
</gene>
<dbReference type="Proteomes" id="UP000288102">
    <property type="component" value="Unassembled WGS sequence"/>
</dbReference>
<organism evidence="1 2">
    <name type="scientific">Flavobacterium cupreum</name>
    <dbReference type="NCBI Taxonomy" id="2133766"/>
    <lineage>
        <taxon>Bacteria</taxon>
        <taxon>Pseudomonadati</taxon>
        <taxon>Bacteroidota</taxon>
        <taxon>Flavobacteriia</taxon>
        <taxon>Flavobacteriales</taxon>
        <taxon>Flavobacteriaceae</taxon>
        <taxon>Flavobacterium</taxon>
    </lineage>
</organism>
<evidence type="ECO:0000313" key="2">
    <source>
        <dbReference type="Proteomes" id="UP000288102"/>
    </source>
</evidence>
<proteinExistence type="predicted"/>
<comment type="caution">
    <text evidence="1">The sequence shown here is derived from an EMBL/GenBank/DDBJ whole genome shotgun (WGS) entry which is preliminary data.</text>
</comment>
<reference evidence="2" key="1">
    <citation type="journal article" date="2019" name="Syst. Appl. Microbiol.">
        <title>Flavobacterium circumlabens sp. nov. and Flavobacterium cupreum sp. nov., two psychrotrophic species isolated from Antarctic environmental samples.</title>
        <authorList>
            <person name="Kralova S."/>
            <person name="Busse H.-J."/>
            <person name="Svec P."/>
            <person name="Maslanova I."/>
            <person name="Stankova E."/>
            <person name="Bartak M."/>
            <person name="Sedlacek I."/>
        </authorList>
    </citation>
    <scope>NUCLEOTIDE SEQUENCE [LARGE SCALE GENOMIC DNA]</scope>
    <source>
        <strain evidence="2">CCM 8825</strain>
    </source>
</reference>
<sequence>MKMKKPVRTFLKISFILVITFLMLNCSDESHDSSVARAELDFQSAQLETVPLEKSFDFFNELNNEQINKKAVDANIDLKIDLSSLEQVAITDTDAKLNIATATTGLEGVETEILQIKINGEVQTVLFHLIRENRKASVTARAPDDNTEFTGRIYSTNLKGEVLSGFKFEKGIVTNVNIPSAYIKDPVPLKEVVVKNTYIEPVTNDAYTRMNYQFVRTQNNGSAMGIAYAAYYSRLNIKNFDDGINDSQLAPCLQKILDDLKKTGASPGNMITNFTNDPWNSTRFNWTVKTGKLEYGVSGNTSTLYKISTRVTTIFDSEQFPNATELSWAKTILHESVHAYLVTYYNIDKPNWESSYPEMLKDYEVTKSFNIAHHEEIATNLVKQVGAVLEVYGISKGYKLDKQFYQDMAWGGLEQTDVFKKLPVADRKRISNILQIELRGEDDLGNVKPQKGKKTGC</sequence>
<protein>
    <submittedName>
        <fullName evidence="1">Uncharacterized protein</fullName>
    </submittedName>
</protein>
<name>A0A434A9C2_9FLAO</name>
<dbReference type="AlphaFoldDB" id="A0A434A9C2"/>
<dbReference type="EMBL" id="QWDM01000004">
    <property type="protein sequence ID" value="RUT70934.1"/>
    <property type="molecule type" value="Genomic_DNA"/>
</dbReference>
<accession>A0A434A9C2</accession>
<evidence type="ECO:0000313" key="1">
    <source>
        <dbReference type="EMBL" id="RUT70934.1"/>
    </source>
</evidence>